<dbReference type="Proteomes" id="UP001150062">
    <property type="component" value="Unassembled WGS sequence"/>
</dbReference>
<reference evidence="2" key="1">
    <citation type="submission" date="2022-08" db="EMBL/GenBank/DDBJ databases">
        <title>Novel sulfate-reducing endosymbionts in the free-living metamonad Anaeramoeba.</title>
        <authorList>
            <person name="Jerlstrom-Hultqvist J."/>
            <person name="Cepicka I."/>
            <person name="Gallot-Lavallee L."/>
            <person name="Salas-Leiva D."/>
            <person name="Curtis B.A."/>
            <person name="Zahonova K."/>
            <person name="Pipaliya S."/>
            <person name="Dacks J."/>
            <person name="Roger A.J."/>
        </authorList>
    </citation>
    <scope>NUCLEOTIDE SEQUENCE</scope>
    <source>
        <strain evidence="2">Schooner1</strain>
    </source>
</reference>
<organism evidence="2 3">
    <name type="scientific">Anaeramoeba flamelloides</name>
    <dbReference type="NCBI Taxonomy" id="1746091"/>
    <lineage>
        <taxon>Eukaryota</taxon>
        <taxon>Metamonada</taxon>
        <taxon>Anaeramoebidae</taxon>
        <taxon>Anaeramoeba</taxon>
    </lineage>
</organism>
<accession>A0ABQ8YUU2</accession>
<evidence type="ECO:0000313" key="2">
    <source>
        <dbReference type="EMBL" id="KAJ6248364.1"/>
    </source>
</evidence>
<sequence>MRKNEITLEETNNNLEVRTNRTKRVSFILPETTEDSPFSEFQRIKRSPKPDTNTSIHTDMESSMMTYIPRDKNISSNNGLRCSLTSRYKRSKRSNSRKNRFYEKRALLSSDPEFDYNTKHQLKLDEIAKSEPMFHLLQNPKDYDLFKNYLDIDLEQQEQILKK</sequence>
<name>A0ABQ8YUU2_9EUKA</name>
<dbReference type="EMBL" id="JAOAOG010000114">
    <property type="protein sequence ID" value="KAJ6248364.1"/>
    <property type="molecule type" value="Genomic_DNA"/>
</dbReference>
<evidence type="ECO:0000256" key="1">
    <source>
        <dbReference type="SAM" id="MobiDB-lite"/>
    </source>
</evidence>
<gene>
    <name evidence="2" type="ORF">M0813_17700</name>
</gene>
<protein>
    <submittedName>
        <fullName evidence="2">Uncharacterized protein</fullName>
    </submittedName>
</protein>
<proteinExistence type="predicted"/>
<evidence type="ECO:0000313" key="3">
    <source>
        <dbReference type="Proteomes" id="UP001150062"/>
    </source>
</evidence>
<keyword evidence="3" id="KW-1185">Reference proteome</keyword>
<comment type="caution">
    <text evidence="2">The sequence shown here is derived from an EMBL/GenBank/DDBJ whole genome shotgun (WGS) entry which is preliminary data.</text>
</comment>
<feature type="region of interest" description="Disordered" evidence="1">
    <location>
        <begin position="38"/>
        <end position="57"/>
    </location>
</feature>